<dbReference type="PROSITE" id="PS51379">
    <property type="entry name" value="4FE4S_FER_2"/>
    <property type="match status" value="3"/>
</dbReference>
<dbReference type="InterPro" id="IPR017896">
    <property type="entry name" value="4Fe4S_Fe-S-bd"/>
</dbReference>
<protein>
    <submittedName>
        <fullName evidence="2">4Fe-4S dicluster domain-containing protein</fullName>
    </submittedName>
</protein>
<evidence type="ECO:0000313" key="2">
    <source>
        <dbReference type="EMBL" id="HGY54147.1"/>
    </source>
</evidence>
<dbReference type="InterPro" id="IPR009010">
    <property type="entry name" value="Asp_de-COase-like_dom_sf"/>
</dbReference>
<dbReference type="PANTHER" id="PTHR42783:SF3">
    <property type="entry name" value="GLUTAMATE SYNTHASE [NADPH] SMALL CHAIN-RELATED"/>
    <property type="match status" value="1"/>
</dbReference>
<dbReference type="AlphaFoldDB" id="A0A7V4TYS5"/>
<evidence type="ECO:0000259" key="1">
    <source>
        <dbReference type="PROSITE" id="PS51379"/>
    </source>
</evidence>
<name>A0A7V4TYS5_CALAY</name>
<dbReference type="Pfam" id="PF13247">
    <property type="entry name" value="Fer4_11"/>
    <property type="match status" value="1"/>
</dbReference>
<organism evidence="2">
    <name type="scientific">Caldithrix abyssi</name>
    <dbReference type="NCBI Taxonomy" id="187145"/>
    <lineage>
        <taxon>Bacteria</taxon>
        <taxon>Pseudomonadati</taxon>
        <taxon>Calditrichota</taxon>
        <taxon>Calditrichia</taxon>
        <taxon>Calditrichales</taxon>
        <taxon>Calditrichaceae</taxon>
        <taxon>Caldithrix</taxon>
    </lineage>
</organism>
<comment type="caution">
    <text evidence="2">The sequence shown here is derived from an EMBL/GenBank/DDBJ whole genome shotgun (WGS) entry which is preliminary data.</text>
</comment>
<dbReference type="SUPFAM" id="SSF50692">
    <property type="entry name" value="ADC-like"/>
    <property type="match status" value="1"/>
</dbReference>
<feature type="domain" description="4Fe-4S ferredoxin-type" evidence="1">
    <location>
        <begin position="757"/>
        <end position="787"/>
    </location>
</feature>
<dbReference type="CDD" id="cd02784">
    <property type="entry name" value="MopB_CT_PHLH"/>
    <property type="match status" value="1"/>
</dbReference>
<feature type="domain" description="4Fe-4S ferredoxin-type" evidence="1">
    <location>
        <begin position="844"/>
        <end position="873"/>
    </location>
</feature>
<reference evidence="2" key="1">
    <citation type="journal article" date="2020" name="mSystems">
        <title>Genome- and Community-Level Interaction Insights into Carbon Utilization and Element Cycling Functions of Hydrothermarchaeota in Hydrothermal Sediment.</title>
        <authorList>
            <person name="Zhou Z."/>
            <person name="Liu Y."/>
            <person name="Xu W."/>
            <person name="Pan J."/>
            <person name="Luo Z.H."/>
            <person name="Li M."/>
        </authorList>
    </citation>
    <scope>NUCLEOTIDE SEQUENCE [LARGE SCALE GENOMIC DNA]</scope>
    <source>
        <strain evidence="2">HyVt-577</strain>
    </source>
</reference>
<feature type="domain" description="4Fe-4S ferredoxin-type" evidence="1">
    <location>
        <begin position="812"/>
        <end position="843"/>
    </location>
</feature>
<dbReference type="Gene3D" id="3.40.50.740">
    <property type="match status" value="1"/>
</dbReference>
<dbReference type="Proteomes" id="UP000885779">
    <property type="component" value="Unassembled WGS sequence"/>
</dbReference>
<dbReference type="EMBL" id="DRQG01000004">
    <property type="protein sequence ID" value="HGY54147.1"/>
    <property type="molecule type" value="Genomic_DNA"/>
</dbReference>
<dbReference type="SUPFAM" id="SSF54862">
    <property type="entry name" value="4Fe-4S ferredoxins"/>
    <property type="match status" value="1"/>
</dbReference>
<dbReference type="Gene3D" id="3.30.70.20">
    <property type="match status" value="2"/>
</dbReference>
<sequence>MSPMKLDSNNLQGKAYWRSLDQLADTPEFQEFLHREFPENASEMTNPVTRRKFLTLMGASIAFAGLAGCRKPVEKIVPYVKAPENIVLGNPLNYATAMPFGLNSYGLLVESHEGRPTKIEGNEKHPVSQGKGNRFTQAEILNLYDPDRSNAVYKQGKRASWEDFKAAWEVLYKEFASSGGEGLAVLSQSFNSPTLYRLYKEFKKVFPKSTWTAYEPVSDENVYEGLRSLSGKVLQPLYSFDKAKVILALDSDFMMSETNDIPAARGFAKGRAVKDIKDDMNRLYIVEHNYTVTGSMADHRLRLQWRQIPAFVKALAGELVKQGLDVPGVTDGGSSSFDAKWLSAVARDLRKNKTRSLVVAGHRQPAEVHALCALINRALGNEGSTVAYTSVDEAVLPSTGGLMQLAGQMQSGKVKALIMLGGNPVYDAPADADFSAAMQKVETTVHLSSRVDETSAQALWHIPAAHFLESWGDVRALDGTPSIVQPLIQPLFNGVEEVRMFHLLATNTDKKTYDVVRETWQKQLSGKDFEKAWRKALVDGVIPTRVRRSAKVSFKNGQINLSAAPFNAQPATAGNPEVVFQASAGMFDGRYANNGWLQELPDPITKLAWDNPVLVSPRTAKELGVSNEDVVSLRLNGREQELPVWIVPGHADNSLTLTLGYGRTRAGRVGNKVGFNVYSLRSSKTFYGAEGASLTRTGKTYTLANTQDHGSMEGRPIVREADLAEYVQNPDFAKEMVVHPPLESLWDEYPYDKGYQWGMTIDLNTCIGCNACMIACQSENNIPVVGKELVHQGREMSWIRLDRYFSGNLEDPEVVYQPVACQQCENAPCEQVCPVAATNHDEEGLNVMVYNRCIGTRYCSNNCPYKVRRFNYFNFTKDYPETIKMAQNPDVTVRSRGVMEKCTYCTQRIERAKISSKNEGRELRDGEVVTACQQTCPTDAIVFGNILDPESQVSKIKAQNRNYELLAELNVKPRTSYLAKLRNPNPELENYNA</sequence>
<dbReference type="InterPro" id="IPR030948">
    <property type="entry name" value="TAT_var_transloc_signal_dom"/>
</dbReference>
<dbReference type="CDD" id="cd10551">
    <property type="entry name" value="PsrB"/>
    <property type="match status" value="1"/>
</dbReference>
<gene>
    <name evidence="2" type="ORF">ENK44_00465</name>
</gene>
<accession>A0A7V4TYS5</accession>
<proteinExistence type="predicted"/>
<dbReference type="SUPFAM" id="SSF53706">
    <property type="entry name" value="Formate dehydrogenase/DMSO reductase, domains 1-3"/>
    <property type="match status" value="1"/>
</dbReference>
<dbReference type="NCBIfam" id="TIGR04519">
    <property type="entry name" value="MoCo_extend_TAT"/>
    <property type="match status" value="1"/>
</dbReference>
<dbReference type="PANTHER" id="PTHR42783">
    <property type="entry name" value="GLUTAMATE SYNTHASE [NADPH] SMALL CHAIN"/>
    <property type="match status" value="1"/>
</dbReference>